<sequence length="720" mass="77596">MVHPEAWPARSFSGRNSMQTILSFIRQTAQLPSAGTELIESFLSSLLEGQGSDYLDSLLVAFRTLSHQFLKNAKEDQFVLCAYHTLLRLCPPESGATHFQSFAECSQKIFQEVPTSPLAKQASRYLGVHMCSFANTPTSDRLRHACLYAITHGTGGSAAAAAMAKPDRELPILVACDLATEVLLHSPARCAVLTGERDPRCEPAHHQCPGGIADHFCQALFLPCLRTILCWENPESAQACATSLLPAIFQRVCSAPGESDRLEPGLLHPVHALRTLWRVLRAMLVAGSRSRIHALGILCSHADRFFTVPFLTVREAQGADGAAAPGAAAAGEPLVDLRSCNFFWRLVQQTLLNQDMLVQKRTVFLIKAAVDSLPLLPAGVAAPAPAPETAAGCEGEWDPTDEGPLFPLRGDLVPLWRLFLLLVDALNSCTSHLLLPQWGKVDSLMGLHFSWVSVLLVRGFRHPSTNVRRTVLRYVIHAFDGPVMDRYRRQVEAAREAAAQRRTDSGAAPAGRGKPRRAGRAAEKRAGGTAANKPAEPALQIVFGPGGRAPPPVGLRLSPSFVLEHIFPVLNDSCHYKAHFYENMHRFLLTYYRQSPFLRAAPARRRFLVDAMARAAATPTARQQMQREEQAFTGGQGPMAGFTALLAEDFAPTAPAAAAAPVAEGGDGDGDRPRAAEGVVNSSFYLLCVVAEFVLAAPQGGGATEAAGLLATNSGGDAIL</sequence>
<evidence type="ECO:0000313" key="3">
    <source>
        <dbReference type="Proteomes" id="UP001141327"/>
    </source>
</evidence>
<organism evidence="2 3">
    <name type="scientific">Paratrimastix pyriformis</name>
    <dbReference type="NCBI Taxonomy" id="342808"/>
    <lineage>
        <taxon>Eukaryota</taxon>
        <taxon>Metamonada</taxon>
        <taxon>Preaxostyla</taxon>
        <taxon>Paratrimastigidae</taxon>
        <taxon>Paratrimastix</taxon>
    </lineage>
</organism>
<dbReference type="PANTHER" id="PTHR12029">
    <property type="entry name" value="RNA METHYLTRANSFERASE"/>
    <property type="match status" value="1"/>
</dbReference>
<gene>
    <name evidence="2" type="ORF">PAPYR_5420</name>
</gene>
<keyword evidence="3" id="KW-1185">Reference proteome</keyword>
<proteinExistence type="predicted"/>
<name>A0ABQ8UKE0_9EUKA</name>
<dbReference type="EMBL" id="JAPMOS010000025">
    <property type="protein sequence ID" value="KAJ4458886.1"/>
    <property type="molecule type" value="Genomic_DNA"/>
</dbReference>
<dbReference type="Proteomes" id="UP001141327">
    <property type="component" value="Unassembled WGS sequence"/>
</dbReference>
<reference evidence="2" key="1">
    <citation type="journal article" date="2022" name="bioRxiv">
        <title>Genomics of Preaxostyla Flagellates Illuminates Evolutionary Transitions and the Path Towards Mitochondrial Loss.</title>
        <authorList>
            <person name="Novak L.V.F."/>
            <person name="Treitli S.C."/>
            <person name="Pyrih J."/>
            <person name="Halakuc P."/>
            <person name="Pipaliya S.V."/>
            <person name="Vacek V."/>
            <person name="Brzon O."/>
            <person name="Soukal P."/>
            <person name="Eme L."/>
            <person name="Dacks J.B."/>
            <person name="Karnkowska A."/>
            <person name="Elias M."/>
            <person name="Hampl V."/>
        </authorList>
    </citation>
    <scope>NUCLEOTIDE SEQUENCE</scope>
    <source>
        <strain evidence="2">RCP-MX</strain>
    </source>
</reference>
<dbReference type="InterPro" id="IPR045330">
    <property type="entry name" value="TRM3/TARBP1"/>
</dbReference>
<accession>A0ABQ8UKE0</accession>
<feature type="compositionally biased region" description="Basic and acidic residues" evidence="1">
    <location>
        <begin position="494"/>
        <end position="504"/>
    </location>
</feature>
<dbReference type="PANTHER" id="PTHR12029:SF11">
    <property type="entry name" value="METHYLTRANSFERASE TARBP1-RELATED"/>
    <property type="match status" value="1"/>
</dbReference>
<protein>
    <submittedName>
        <fullName evidence="2">Uncharacterized protein</fullName>
    </submittedName>
</protein>
<comment type="caution">
    <text evidence="2">The sequence shown here is derived from an EMBL/GenBank/DDBJ whole genome shotgun (WGS) entry which is preliminary data.</text>
</comment>
<feature type="region of interest" description="Disordered" evidence="1">
    <location>
        <begin position="494"/>
        <end position="532"/>
    </location>
</feature>
<evidence type="ECO:0000313" key="2">
    <source>
        <dbReference type="EMBL" id="KAJ4458886.1"/>
    </source>
</evidence>
<evidence type="ECO:0000256" key="1">
    <source>
        <dbReference type="SAM" id="MobiDB-lite"/>
    </source>
</evidence>